<protein>
    <submittedName>
        <fullName evidence="5">Transcriptional regulator</fullName>
    </submittedName>
</protein>
<organism evidence="5 6">
    <name type="scientific">Brevibacillus choshinensis</name>
    <dbReference type="NCBI Taxonomy" id="54911"/>
    <lineage>
        <taxon>Bacteria</taxon>
        <taxon>Bacillati</taxon>
        <taxon>Bacillota</taxon>
        <taxon>Bacilli</taxon>
        <taxon>Bacillales</taxon>
        <taxon>Paenibacillaceae</taxon>
        <taxon>Brevibacillus</taxon>
    </lineage>
</organism>
<dbReference type="SUPFAM" id="SSF46785">
    <property type="entry name" value="Winged helix' DNA-binding domain"/>
    <property type="match status" value="1"/>
</dbReference>
<dbReference type="InterPro" id="IPR036388">
    <property type="entry name" value="WH-like_DNA-bd_sf"/>
</dbReference>
<dbReference type="Pfam" id="PF08220">
    <property type="entry name" value="HTH_DeoR"/>
    <property type="match status" value="1"/>
</dbReference>
<dbReference type="PANTHER" id="PTHR30363">
    <property type="entry name" value="HTH-TYPE TRANSCRIPTIONAL REGULATOR SRLR-RELATED"/>
    <property type="match status" value="1"/>
</dbReference>
<proteinExistence type="predicted"/>
<dbReference type="InterPro" id="IPR014036">
    <property type="entry name" value="DeoR-like_C"/>
</dbReference>
<dbReference type="Proteomes" id="UP000051063">
    <property type="component" value="Unassembled WGS sequence"/>
</dbReference>
<evidence type="ECO:0000256" key="1">
    <source>
        <dbReference type="ARBA" id="ARBA00023015"/>
    </source>
</evidence>
<gene>
    <name evidence="5" type="ORF">AN963_14390</name>
</gene>
<dbReference type="Pfam" id="PF00455">
    <property type="entry name" value="DeoRC"/>
    <property type="match status" value="1"/>
</dbReference>
<dbReference type="PANTHER" id="PTHR30363:SF44">
    <property type="entry name" value="AGA OPERON TRANSCRIPTIONAL REPRESSOR-RELATED"/>
    <property type="match status" value="1"/>
</dbReference>
<evidence type="ECO:0000259" key="4">
    <source>
        <dbReference type="PROSITE" id="PS51000"/>
    </source>
</evidence>
<dbReference type="InterPro" id="IPR037171">
    <property type="entry name" value="NagB/RpiA_transferase-like"/>
</dbReference>
<evidence type="ECO:0000256" key="2">
    <source>
        <dbReference type="ARBA" id="ARBA00023125"/>
    </source>
</evidence>
<dbReference type="SMART" id="SM01134">
    <property type="entry name" value="DeoRC"/>
    <property type="match status" value="1"/>
</dbReference>
<dbReference type="InterPro" id="IPR050313">
    <property type="entry name" value="Carb_Metab_HTH_regulators"/>
</dbReference>
<accession>A0ABR5N697</accession>
<keyword evidence="2" id="KW-0238">DNA-binding</keyword>
<dbReference type="PROSITE" id="PS00894">
    <property type="entry name" value="HTH_DEOR_1"/>
    <property type="match status" value="1"/>
</dbReference>
<dbReference type="InterPro" id="IPR018356">
    <property type="entry name" value="Tscrpt_reg_HTH_DeoR_CS"/>
</dbReference>
<keyword evidence="3" id="KW-0804">Transcription</keyword>
<dbReference type="Gene3D" id="3.40.50.1360">
    <property type="match status" value="1"/>
</dbReference>
<reference evidence="5 6" key="1">
    <citation type="submission" date="2015-09" db="EMBL/GenBank/DDBJ databases">
        <title>Genome sequencing project for genomic taxonomy and phylogenomics of Bacillus-like bacteria.</title>
        <authorList>
            <person name="Liu B."/>
            <person name="Wang J."/>
            <person name="Zhu Y."/>
            <person name="Liu G."/>
            <person name="Chen Q."/>
            <person name="Chen Z."/>
            <person name="Lan J."/>
            <person name="Che J."/>
            <person name="Ge C."/>
            <person name="Shi H."/>
            <person name="Pan Z."/>
            <person name="Liu X."/>
        </authorList>
    </citation>
    <scope>NUCLEOTIDE SEQUENCE [LARGE SCALE GENOMIC DNA]</scope>
    <source>
        <strain evidence="5 6">DSM 8552</strain>
    </source>
</reference>
<dbReference type="RefSeq" id="WP_055745241.1">
    <property type="nucleotide sequence ID" value="NZ_JARTHT010000020.1"/>
</dbReference>
<dbReference type="PRINTS" id="PR00037">
    <property type="entry name" value="HTHLACR"/>
</dbReference>
<dbReference type="Gene3D" id="1.10.10.10">
    <property type="entry name" value="Winged helix-like DNA-binding domain superfamily/Winged helix DNA-binding domain"/>
    <property type="match status" value="1"/>
</dbReference>
<keyword evidence="6" id="KW-1185">Reference proteome</keyword>
<comment type="caution">
    <text evidence="5">The sequence shown here is derived from an EMBL/GenBank/DDBJ whole genome shotgun (WGS) entry which is preliminary data.</text>
</comment>
<evidence type="ECO:0000256" key="3">
    <source>
        <dbReference type="ARBA" id="ARBA00023163"/>
    </source>
</evidence>
<evidence type="ECO:0000313" key="5">
    <source>
        <dbReference type="EMBL" id="KQL46162.1"/>
    </source>
</evidence>
<dbReference type="PROSITE" id="PS51000">
    <property type="entry name" value="HTH_DEOR_2"/>
    <property type="match status" value="1"/>
</dbReference>
<name>A0ABR5N697_BRECH</name>
<dbReference type="EMBL" id="LJJB01000010">
    <property type="protein sequence ID" value="KQL46162.1"/>
    <property type="molecule type" value="Genomic_DNA"/>
</dbReference>
<keyword evidence="1" id="KW-0805">Transcription regulation</keyword>
<dbReference type="InterPro" id="IPR036390">
    <property type="entry name" value="WH_DNA-bd_sf"/>
</dbReference>
<feature type="domain" description="HTH deoR-type" evidence="4">
    <location>
        <begin position="3"/>
        <end position="58"/>
    </location>
</feature>
<dbReference type="SUPFAM" id="SSF100950">
    <property type="entry name" value="NagB/RpiA/CoA transferase-like"/>
    <property type="match status" value="1"/>
</dbReference>
<evidence type="ECO:0000313" key="6">
    <source>
        <dbReference type="Proteomes" id="UP000051063"/>
    </source>
</evidence>
<dbReference type="SMART" id="SM00420">
    <property type="entry name" value="HTH_DEOR"/>
    <property type="match status" value="1"/>
</dbReference>
<dbReference type="InterPro" id="IPR001034">
    <property type="entry name" value="DeoR_HTH"/>
</dbReference>
<sequence>MLQEKRLETILEQLKENRTARIADLSKKLGVTRETIRKDLYDLEKQGLIKKVHGGAILAKTNLEPTYANRSGSNVREKEAIARRAAQLVEDGEAIYIDLGTTTQLFAKYLDQKKGITVITNALLVALELANHPSCKVILSGGELRSGDLSLSGPVSRKSVEDFFVDKAFIGVGGLALSSGFTDYHVGESEIRRLMMKKAKETYALIDYSKFDVTAFTKVAGIDEIDVVITDAQAPQSIVHQLEENGVEVIVVEIEEA</sequence>